<accession>A0ABY6JAF0</accession>
<dbReference type="EMBL" id="CP107006">
    <property type="protein sequence ID" value="UYQ95312.1"/>
    <property type="molecule type" value="Genomic_DNA"/>
</dbReference>
<keyword evidence="2" id="KW-1185">Reference proteome</keyword>
<gene>
    <name evidence="1" type="ORF">MKQ68_09405</name>
</gene>
<protein>
    <recommendedName>
        <fullName evidence="3">YtxH domain-containing protein</fullName>
    </recommendedName>
</protein>
<sequence>MKSILITASVLGAAAAGVVLYMRNRDRVDSAIGEVKDNARNAFRKMNKHYRKVEKNAQHSMQHAMS</sequence>
<evidence type="ECO:0000313" key="2">
    <source>
        <dbReference type="Proteomes" id="UP001162741"/>
    </source>
</evidence>
<evidence type="ECO:0008006" key="3">
    <source>
        <dbReference type="Google" id="ProtNLM"/>
    </source>
</evidence>
<dbReference type="Proteomes" id="UP001162741">
    <property type="component" value="Chromosome"/>
</dbReference>
<evidence type="ECO:0000313" key="1">
    <source>
        <dbReference type="EMBL" id="UYQ95312.1"/>
    </source>
</evidence>
<dbReference type="RefSeq" id="WP_244843635.1">
    <property type="nucleotide sequence ID" value="NZ_CP107006.1"/>
</dbReference>
<proteinExistence type="predicted"/>
<name>A0ABY6JAF0_9BACT</name>
<reference evidence="1" key="1">
    <citation type="submission" date="2022-10" db="EMBL/GenBank/DDBJ databases">
        <title>Chitinophaga sp. nov., isolated from soil.</title>
        <authorList>
            <person name="Jeon C.O."/>
        </authorList>
    </citation>
    <scope>NUCLEOTIDE SEQUENCE</scope>
    <source>
        <strain evidence="1">R8</strain>
    </source>
</reference>
<organism evidence="1 2">
    <name type="scientific">Chitinophaga horti</name>
    <dbReference type="NCBI Taxonomy" id="2920382"/>
    <lineage>
        <taxon>Bacteria</taxon>
        <taxon>Pseudomonadati</taxon>
        <taxon>Bacteroidota</taxon>
        <taxon>Chitinophagia</taxon>
        <taxon>Chitinophagales</taxon>
        <taxon>Chitinophagaceae</taxon>
        <taxon>Chitinophaga</taxon>
    </lineage>
</organism>